<dbReference type="Pfam" id="PF06823">
    <property type="entry name" value="DUF1236"/>
    <property type="match status" value="1"/>
</dbReference>
<accession>A0AAU8CL32</accession>
<evidence type="ECO:0000313" key="3">
    <source>
        <dbReference type="EMBL" id="XCG47556.1"/>
    </source>
</evidence>
<feature type="compositionally biased region" description="Low complexity" evidence="1">
    <location>
        <begin position="55"/>
        <end position="81"/>
    </location>
</feature>
<keyword evidence="2" id="KW-0732">Signal</keyword>
<dbReference type="AlphaFoldDB" id="A0AAU8CL32"/>
<feature type="compositionally biased region" description="Low complexity" evidence="1">
    <location>
        <begin position="88"/>
        <end position="141"/>
    </location>
</feature>
<organism evidence="3">
    <name type="scientific">Mesorhizobium sp. WSM2240</name>
    <dbReference type="NCBI Taxonomy" id="3228851"/>
    <lineage>
        <taxon>Bacteria</taxon>
        <taxon>Pseudomonadati</taxon>
        <taxon>Pseudomonadota</taxon>
        <taxon>Alphaproteobacteria</taxon>
        <taxon>Hyphomicrobiales</taxon>
        <taxon>Phyllobacteriaceae</taxon>
        <taxon>Mesorhizobium</taxon>
    </lineage>
</organism>
<evidence type="ECO:0000256" key="2">
    <source>
        <dbReference type="SAM" id="SignalP"/>
    </source>
</evidence>
<name>A0AAU8CL32_9HYPH</name>
<dbReference type="InterPro" id="IPR009642">
    <property type="entry name" value="DUF1236"/>
</dbReference>
<dbReference type="RefSeq" id="WP_353644898.1">
    <property type="nucleotide sequence ID" value="NZ_CP159253.1"/>
</dbReference>
<protein>
    <submittedName>
        <fullName evidence="3">DUF1236 domain-containing protein</fullName>
    </submittedName>
</protein>
<feature type="compositionally biased region" description="Low complexity" evidence="1">
    <location>
        <begin position="163"/>
        <end position="172"/>
    </location>
</feature>
<sequence length="271" mass="27828">MKSIIVRSAIILGLGIAPGAVLAQTQYEGQAGASTGAQTECPPGSECPGAGGAQMEGQAGATTEQPAEGQAGATAEGQAETTIKKPPEGQAGATTETETEGQAGATTEEPAEGQAATGTETQTEGQAGATTEEPAEGQAEAPAEEPTEGTAQTEQPEGEAETEGTAQTEQPADSQDETETGAIAPAEVTVEQKTEIKQVVQEVDVEPVAVDRIDFDIDVGVAVPRTIEVHPLPPRIVRIVPEYEGYLYFILADGRIVIVEPDTLKIVVIIV</sequence>
<gene>
    <name evidence="3" type="ORF">ABVK50_20110</name>
</gene>
<dbReference type="EMBL" id="CP159253">
    <property type="protein sequence ID" value="XCG47556.1"/>
    <property type="molecule type" value="Genomic_DNA"/>
</dbReference>
<evidence type="ECO:0000256" key="1">
    <source>
        <dbReference type="SAM" id="MobiDB-lite"/>
    </source>
</evidence>
<proteinExistence type="predicted"/>
<feature type="region of interest" description="Disordered" evidence="1">
    <location>
        <begin position="33"/>
        <end position="185"/>
    </location>
</feature>
<feature type="signal peptide" evidence="2">
    <location>
        <begin position="1"/>
        <end position="23"/>
    </location>
</feature>
<feature type="chain" id="PRO_5043919208" evidence="2">
    <location>
        <begin position="24"/>
        <end position="271"/>
    </location>
</feature>
<reference evidence="3" key="1">
    <citation type="submission" date="2024-06" db="EMBL/GenBank/DDBJ databases">
        <title>Mesorhizobium karijinii sp. nov., a symbiont of the iconic Swainsona formosa from arid Australia.</title>
        <authorList>
            <person name="Hill Y.J."/>
            <person name="Watkin E.L.J."/>
            <person name="O'Hara G.W."/>
            <person name="Terpolilli J."/>
            <person name="Tye M.L."/>
            <person name="Kohlmeier M.G."/>
        </authorList>
    </citation>
    <scope>NUCLEOTIDE SEQUENCE</scope>
    <source>
        <strain evidence="3">WSM2240</strain>
    </source>
</reference>